<dbReference type="EMBL" id="DXCC01000009">
    <property type="protein sequence ID" value="HIZ14950.1"/>
    <property type="molecule type" value="Genomic_DNA"/>
</dbReference>
<evidence type="ECO:0000256" key="1">
    <source>
        <dbReference type="SAM" id="SignalP"/>
    </source>
</evidence>
<dbReference type="Proteomes" id="UP000824014">
    <property type="component" value="Unassembled WGS sequence"/>
</dbReference>
<reference evidence="2" key="1">
    <citation type="journal article" date="2021" name="PeerJ">
        <title>Extensive microbial diversity within the chicken gut microbiome revealed by metagenomics and culture.</title>
        <authorList>
            <person name="Gilroy R."/>
            <person name="Ravi A."/>
            <person name="Getino M."/>
            <person name="Pursley I."/>
            <person name="Horton D.L."/>
            <person name="Alikhan N.F."/>
            <person name="Baker D."/>
            <person name="Gharbi K."/>
            <person name="Hall N."/>
            <person name="Watson M."/>
            <person name="Adriaenssens E.M."/>
            <person name="Foster-Nyarko E."/>
            <person name="Jarju S."/>
            <person name="Secka A."/>
            <person name="Antonio M."/>
            <person name="Oren A."/>
            <person name="Chaudhuri R.R."/>
            <person name="La Ragione R."/>
            <person name="Hildebrand F."/>
            <person name="Pallen M.J."/>
        </authorList>
    </citation>
    <scope>NUCLEOTIDE SEQUENCE</scope>
    <source>
        <strain evidence="2">ChiHjej11B10-19426</strain>
    </source>
</reference>
<comment type="caution">
    <text evidence="2">The sequence shown here is derived from an EMBL/GenBank/DDBJ whole genome shotgun (WGS) entry which is preliminary data.</text>
</comment>
<evidence type="ECO:0008006" key="4">
    <source>
        <dbReference type="Google" id="ProtNLM"/>
    </source>
</evidence>
<protein>
    <recommendedName>
        <fullName evidence="4">Lipoprotein</fullName>
    </recommendedName>
</protein>
<gene>
    <name evidence="2" type="ORF">H9816_03440</name>
</gene>
<keyword evidence="1" id="KW-0732">Signal</keyword>
<evidence type="ECO:0000313" key="2">
    <source>
        <dbReference type="EMBL" id="HIZ14950.1"/>
    </source>
</evidence>
<reference evidence="2" key="2">
    <citation type="submission" date="2021-04" db="EMBL/GenBank/DDBJ databases">
        <authorList>
            <person name="Gilroy R."/>
        </authorList>
    </citation>
    <scope>NUCLEOTIDE SEQUENCE</scope>
    <source>
        <strain evidence="2">ChiHjej11B10-19426</strain>
    </source>
</reference>
<dbReference type="PROSITE" id="PS51257">
    <property type="entry name" value="PROKAR_LIPOPROTEIN"/>
    <property type="match status" value="1"/>
</dbReference>
<proteinExistence type="predicted"/>
<feature type="chain" id="PRO_5039227082" description="Lipoprotein" evidence="1">
    <location>
        <begin position="23"/>
        <end position="231"/>
    </location>
</feature>
<organism evidence="2 3">
    <name type="scientific">Candidatus Tidjanibacter faecipullorum</name>
    <dbReference type="NCBI Taxonomy" id="2838766"/>
    <lineage>
        <taxon>Bacteria</taxon>
        <taxon>Pseudomonadati</taxon>
        <taxon>Bacteroidota</taxon>
        <taxon>Bacteroidia</taxon>
        <taxon>Bacteroidales</taxon>
        <taxon>Rikenellaceae</taxon>
        <taxon>Tidjanibacter</taxon>
    </lineage>
</organism>
<dbReference type="AlphaFoldDB" id="A0A9D2DDM0"/>
<accession>A0A9D2DDM0</accession>
<feature type="signal peptide" evidence="1">
    <location>
        <begin position="1"/>
        <end position="22"/>
    </location>
</feature>
<sequence length="231" mass="25963">MKKSYVRMAAAGLVALALTACSWPPVEECTAYVSSYEQVTDFKMYADDGADGRPYLSLMFEDPVEYGPYTAEFRQLSETYGDHGYEREYYWLIGPRCFYPDCIRSIDIVSDQEFNGRPAGTSLADVVMVVGATAAPYVESHYTTSFDWEHDVPSYYALLGERGRTVPQGVEPFVKPLAEFTSADLRLLLVAPFCLVFTEEPAVRQHTFSVTIRAADGYPRHAHEPVDFDNP</sequence>
<name>A0A9D2DDM0_9BACT</name>
<evidence type="ECO:0000313" key="3">
    <source>
        <dbReference type="Proteomes" id="UP000824014"/>
    </source>
</evidence>